<dbReference type="RefSeq" id="WP_165906452.1">
    <property type="nucleotide sequence ID" value="NZ_CP016605.1"/>
</dbReference>
<dbReference type="InterPro" id="IPR022543">
    <property type="entry name" value="DUF2572"/>
</dbReference>
<evidence type="ECO:0000313" key="1">
    <source>
        <dbReference type="EMBL" id="TCP13984.1"/>
    </source>
</evidence>
<keyword evidence="2" id="KW-1185">Reference proteome</keyword>
<dbReference type="AlphaFoldDB" id="A0A4R2N286"/>
<gene>
    <name evidence="1" type="ORF">EV697_101105</name>
</gene>
<comment type="caution">
    <text evidence="1">The sequence shown here is derived from an EMBL/GenBank/DDBJ whole genome shotgun (WGS) entry which is preliminary data.</text>
</comment>
<evidence type="ECO:0000313" key="2">
    <source>
        <dbReference type="Proteomes" id="UP000294841"/>
    </source>
</evidence>
<dbReference type="Pfam" id="PF10833">
    <property type="entry name" value="DUF2572"/>
    <property type="match status" value="1"/>
</dbReference>
<name>A0A4R2N286_9PAST</name>
<dbReference type="EMBL" id="SLXI01000001">
    <property type="protein sequence ID" value="TCP13984.1"/>
    <property type="molecule type" value="Genomic_DNA"/>
</dbReference>
<reference evidence="1 2" key="1">
    <citation type="submission" date="2019-03" db="EMBL/GenBank/DDBJ databases">
        <title>Genomic Encyclopedia of Type Strains, Phase IV (KMG-IV): sequencing the most valuable type-strain genomes for metagenomic binning, comparative biology and taxonomic classification.</title>
        <authorList>
            <person name="Goeker M."/>
        </authorList>
    </citation>
    <scope>NUCLEOTIDE SEQUENCE [LARGE SCALE GENOMIC DNA]</scope>
    <source>
        <strain evidence="1 2">DSM 28231</strain>
    </source>
</reference>
<accession>A0A4R2N286</accession>
<proteinExistence type="predicted"/>
<organism evidence="1 2">
    <name type="scientific">Bisgaardia hudsonensis</name>
    <dbReference type="NCBI Taxonomy" id="109472"/>
    <lineage>
        <taxon>Bacteria</taxon>
        <taxon>Pseudomonadati</taxon>
        <taxon>Pseudomonadota</taxon>
        <taxon>Gammaproteobacteria</taxon>
        <taxon>Pasteurellales</taxon>
        <taxon>Pasteurellaceae</taxon>
        <taxon>Bisgaardia</taxon>
    </lineage>
</organism>
<dbReference type="Proteomes" id="UP000294841">
    <property type="component" value="Unassembled WGS sequence"/>
</dbReference>
<sequence length="232" mass="26765">MRVIEKGIMTLSLLLILSALLLILLFLDDGILKTHRSIIALRKNYLEHSLVLQNASQQNILHLCNTLSLDNNQKTHKIILENTLKNDRTNDNISTAIWCDRHFLFKELPKKSTYQKEFKNYIDSEQLQIFKEKLVIPKNNLPKSKTATLYWFPKDHSQWEINNDLYGVVIAEDDLLISGKGKIRGTVITGGNLTLIEGVTVAYKKSVINSVVKEYSQWQLSSKSWYDFNDEL</sequence>
<protein>
    <submittedName>
        <fullName evidence="1">Uncharacterized protein DUF2572</fullName>
    </submittedName>
</protein>